<name>A0ABS8DS89_9GAMM</name>
<organism evidence="2 3">
    <name type="scientific">Vreelandella malpeensis</name>
    <dbReference type="NCBI Taxonomy" id="1172368"/>
    <lineage>
        <taxon>Bacteria</taxon>
        <taxon>Pseudomonadati</taxon>
        <taxon>Pseudomonadota</taxon>
        <taxon>Gammaproteobacteria</taxon>
        <taxon>Oceanospirillales</taxon>
        <taxon>Halomonadaceae</taxon>
        <taxon>Vreelandella</taxon>
    </lineage>
</organism>
<dbReference type="PANTHER" id="PTHR35563:SF2">
    <property type="entry name" value="BARREL METAL-DEPENDENT HYDROLASE, PUTATIVE (AFU_ORTHOLOGUE AFUA_1G16240)-RELATED"/>
    <property type="match status" value="1"/>
</dbReference>
<gene>
    <name evidence="2" type="ORF">GEV37_08705</name>
</gene>
<evidence type="ECO:0000313" key="2">
    <source>
        <dbReference type="EMBL" id="MCB8889188.1"/>
    </source>
</evidence>
<dbReference type="RefSeq" id="WP_227389860.1">
    <property type="nucleotide sequence ID" value="NZ_JBHSCJ010000004.1"/>
</dbReference>
<dbReference type="InterPro" id="IPR052358">
    <property type="entry name" value="Aro_Compnd_Degr_Hydrolases"/>
</dbReference>
<comment type="caution">
    <text evidence="2">The sequence shown here is derived from an EMBL/GenBank/DDBJ whole genome shotgun (WGS) entry which is preliminary data.</text>
</comment>
<dbReference type="Proteomes" id="UP001319882">
    <property type="component" value="Unassembled WGS sequence"/>
</dbReference>
<reference evidence="2 3" key="1">
    <citation type="journal article" date="2021" name="Sci. Rep.">
        <title>Genome analysis of a halophilic bacterium Halomonas malpeensis YU-PRIM-29(T) reveals its exopolysaccharide and pigment producing capabilities.</title>
        <authorList>
            <person name="Athmika"/>
            <person name="Ghate S.D."/>
            <person name="Arun A.B."/>
            <person name="Rao S.S."/>
            <person name="Kumar S.T.A."/>
            <person name="Kandiyil M.K."/>
            <person name="Saptami K."/>
            <person name="Rekha P.D."/>
        </authorList>
    </citation>
    <scope>NUCLEOTIDE SEQUENCE [LARGE SCALE GENOMIC DNA]</scope>
    <source>
        <strain evidence="3">prim 29</strain>
    </source>
</reference>
<sequence>MAPPTSAALTGIDTHAHIFERDLPLTAGRRYSPEYDARVEQYLAHLDRSGLSHGVLVQPSFLGTDNRYMVEALSRHPARLRGTAVVENDIDGATLNALEEAGVVGIRLNLIGKNPQAYLSAQWQALFAELGRRGWSVEVQRGIDDIAQVVQPILASGVTVVVDHFGLPAGALDPARAGDRALLELAASEDVWVKLSAPYRCEAGLAQAQASLSRLREAFGHSERLVWGSDWPHTRFEAQTDYAAQIAFMEALLPQAEERQRVLCDNPARLFKIERSA</sequence>
<proteinExistence type="predicted"/>
<keyword evidence="3" id="KW-1185">Reference proteome</keyword>
<dbReference type="InterPro" id="IPR032466">
    <property type="entry name" value="Metal_Hydrolase"/>
</dbReference>
<protein>
    <submittedName>
        <fullName evidence="2">Amidohydrolase family protein</fullName>
    </submittedName>
</protein>
<dbReference type="EMBL" id="WHVL01000003">
    <property type="protein sequence ID" value="MCB8889188.1"/>
    <property type="molecule type" value="Genomic_DNA"/>
</dbReference>
<evidence type="ECO:0000313" key="3">
    <source>
        <dbReference type="Proteomes" id="UP001319882"/>
    </source>
</evidence>
<accession>A0ABS8DS89</accession>
<dbReference type="Gene3D" id="3.20.20.140">
    <property type="entry name" value="Metal-dependent hydrolases"/>
    <property type="match status" value="1"/>
</dbReference>
<evidence type="ECO:0000259" key="1">
    <source>
        <dbReference type="Pfam" id="PF04909"/>
    </source>
</evidence>
<feature type="domain" description="Amidohydrolase-related" evidence="1">
    <location>
        <begin position="12"/>
        <end position="272"/>
    </location>
</feature>
<dbReference type="PANTHER" id="PTHR35563">
    <property type="entry name" value="BARREL METAL-DEPENDENT HYDROLASE, PUTATIVE (AFU_ORTHOLOGUE AFUA_1G16240)-RELATED"/>
    <property type="match status" value="1"/>
</dbReference>
<dbReference type="InterPro" id="IPR006680">
    <property type="entry name" value="Amidohydro-rel"/>
</dbReference>
<dbReference type="SUPFAM" id="SSF51556">
    <property type="entry name" value="Metallo-dependent hydrolases"/>
    <property type="match status" value="1"/>
</dbReference>
<dbReference type="Pfam" id="PF04909">
    <property type="entry name" value="Amidohydro_2"/>
    <property type="match status" value="1"/>
</dbReference>